<dbReference type="SMART" id="SM00829">
    <property type="entry name" value="PKS_ER"/>
    <property type="match status" value="1"/>
</dbReference>
<dbReference type="InterPro" id="IPR020843">
    <property type="entry name" value="ER"/>
</dbReference>
<dbReference type="InterPro" id="IPR013149">
    <property type="entry name" value="ADH-like_C"/>
</dbReference>
<proteinExistence type="predicted"/>
<dbReference type="InterPro" id="IPR036291">
    <property type="entry name" value="NAD(P)-bd_dom_sf"/>
</dbReference>
<name>A0A9W8BAK8_9FUNG</name>
<dbReference type="PANTHER" id="PTHR43205:SF7">
    <property type="entry name" value="PROSTAGLANDIN REDUCTASE 1"/>
    <property type="match status" value="1"/>
</dbReference>
<feature type="region of interest" description="Disordered" evidence="2">
    <location>
        <begin position="358"/>
        <end position="396"/>
    </location>
</feature>
<evidence type="ECO:0000256" key="2">
    <source>
        <dbReference type="SAM" id="MobiDB-lite"/>
    </source>
</evidence>
<dbReference type="Gene3D" id="3.90.180.10">
    <property type="entry name" value="Medium-chain alcohol dehydrogenases, catalytic domain"/>
    <property type="match status" value="1"/>
</dbReference>
<keyword evidence="5" id="KW-1185">Reference proteome</keyword>
<dbReference type="SUPFAM" id="SSF51735">
    <property type="entry name" value="NAD(P)-binding Rossmann-fold domains"/>
    <property type="match status" value="1"/>
</dbReference>
<sequence>MATPQFPPQLLTPPVAVTLESYANGRPLEPQNFAVQPAHAGVGLSANDVLIQPVYLSIDTNQYFRMEQSVCHRLGVPLLELGKPVAGYGVAYVLESRHDQFATGDVVIGLAIPWQSCAVVRGGHGLTRLVGPLRQLPLQWHVGVLGMHAFTAWYGLTQIANPKPGEKLLITAATGGVGQMVVQLGGILGLDVVAVVGSSLKLAHLKQSPYVTDAFNYFAVASQSHVLSQLFPNGIDIFFDSVGGAFLDDVIINLNNNARVILGGLMSDNGLLRGPTKGVHRLALLSATNSSIHGFRIQDYIESHYMVFVQDMLQKIRAGQVTYELDLVQGLENAPKALVGVMEGRNLGKCVVQVSEDPTATGSTATTMATGRLSTPSQPPAPHLPPGLAVASAPPS</sequence>
<dbReference type="InterPro" id="IPR041694">
    <property type="entry name" value="ADH_N_2"/>
</dbReference>
<gene>
    <name evidence="4" type="ORF">H4R34_000300</name>
</gene>
<evidence type="ECO:0000313" key="4">
    <source>
        <dbReference type="EMBL" id="KAJ1984957.1"/>
    </source>
</evidence>
<dbReference type="InterPro" id="IPR045010">
    <property type="entry name" value="MDR_fam"/>
</dbReference>
<organism evidence="4 5">
    <name type="scientific">Dimargaris verticillata</name>
    <dbReference type="NCBI Taxonomy" id="2761393"/>
    <lineage>
        <taxon>Eukaryota</taxon>
        <taxon>Fungi</taxon>
        <taxon>Fungi incertae sedis</taxon>
        <taxon>Zoopagomycota</taxon>
        <taxon>Kickxellomycotina</taxon>
        <taxon>Dimargaritomycetes</taxon>
        <taxon>Dimargaritales</taxon>
        <taxon>Dimargaritaceae</taxon>
        <taxon>Dimargaris</taxon>
    </lineage>
</organism>
<dbReference type="AlphaFoldDB" id="A0A9W8BAK8"/>
<dbReference type="SUPFAM" id="SSF50129">
    <property type="entry name" value="GroES-like"/>
    <property type="match status" value="1"/>
</dbReference>
<dbReference type="Proteomes" id="UP001151582">
    <property type="component" value="Unassembled WGS sequence"/>
</dbReference>
<comment type="caution">
    <text evidence="4">The sequence shown here is derived from an EMBL/GenBank/DDBJ whole genome shotgun (WGS) entry which is preliminary data.</text>
</comment>
<accession>A0A9W8BAK8</accession>
<dbReference type="Pfam" id="PF00107">
    <property type="entry name" value="ADH_zinc_N"/>
    <property type="match status" value="1"/>
</dbReference>
<evidence type="ECO:0000259" key="3">
    <source>
        <dbReference type="SMART" id="SM00829"/>
    </source>
</evidence>
<evidence type="ECO:0000256" key="1">
    <source>
        <dbReference type="ARBA" id="ARBA00023002"/>
    </source>
</evidence>
<feature type="compositionally biased region" description="Low complexity" evidence="2">
    <location>
        <begin position="359"/>
        <end position="371"/>
    </location>
</feature>
<dbReference type="Gene3D" id="3.40.50.720">
    <property type="entry name" value="NAD(P)-binding Rossmann-like Domain"/>
    <property type="match status" value="1"/>
</dbReference>
<protein>
    <recommendedName>
        <fullName evidence="3">Enoyl reductase (ER) domain-containing protein</fullName>
    </recommendedName>
</protein>
<reference evidence="4" key="1">
    <citation type="submission" date="2022-07" db="EMBL/GenBank/DDBJ databases">
        <title>Phylogenomic reconstructions and comparative analyses of Kickxellomycotina fungi.</title>
        <authorList>
            <person name="Reynolds N.K."/>
            <person name="Stajich J.E."/>
            <person name="Barry K."/>
            <person name="Grigoriev I.V."/>
            <person name="Crous P."/>
            <person name="Smith M.E."/>
        </authorList>
    </citation>
    <scope>NUCLEOTIDE SEQUENCE</scope>
    <source>
        <strain evidence="4">RSA 567</strain>
    </source>
</reference>
<dbReference type="Pfam" id="PF16884">
    <property type="entry name" value="ADH_N_2"/>
    <property type="match status" value="1"/>
</dbReference>
<dbReference type="EMBL" id="JANBQB010000007">
    <property type="protein sequence ID" value="KAJ1984957.1"/>
    <property type="molecule type" value="Genomic_DNA"/>
</dbReference>
<dbReference type="GO" id="GO:0016628">
    <property type="term" value="F:oxidoreductase activity, acting on the CH-CH group of donors, NAD or NADP as acceptor"/>
    <property type="evidence" value="ECO:0007669"/>
    <property type="project" value="InterPro"/>
</dbReference>
<evidence type="ECO:0000313" key="5">
    <source>
        <dbReference type="Proteomes" id="UP001151582"/>
    </source>
</evidence>
<keyword evidence="1" id="KW-0560">Oxidoreductase</keyword>
<dbReference type="InterPro" id="IPR011032">
    <property type="entry name" value="GroES-like_sf"/>
</dbReference>
<feature type="domain" description="Enoyl reductase (ER)" evidence="3">
    <location>
        <begin position="26"/>
        <end position="352"/>
    </location>
</feature>
<dbReference type="PANTHER" id="PTHR43205">
    <property type="entry name" value="PROSTAGLANDIN REDUCTASE"/>
    <property type="match status" value="1"/>
</dbReference>
<dbReference type="CDD" id="cd05288">
    <property type="entry name" value="PGDH"/>
    <property type="match status" value="1"/>
</dbReference>
<dbReference type="OrthoDB" id="809632at2759"/>